<gene>
    <name evidence="2" type="ORF">ACFOEK_07140</name>
</gene>
<comment type="caution">
    <text evidence="2">The sequence shown here is derived from an EMBL/GenBank/DDBJ whole genome shotgun (WGS) entry which is preliminary data.</text>
</comment>
<sequence>MNEQSNGSDMAPVAMILAAGKGTRMRPLTDHCPKPLLSVSGQPLIEWHLQKLKAAGVHRVVINASYLAEKIDEYFSQRSDDGLIIDVINEGAEPLETAGGIVNASALLGKDAFILINGDVWIDLDYQVLVEKARQLTTDEPTTSANPLGELVLVQNPDHNPEGDFSVSEQGYLQNKSLNELCLKVPGLNESGFEAPSSLSYTYSGVSIFHPSLFKSLSKHSGALGPFLRQWADQSLLRASVYDGYWLDVGTPERLRELDTALTLDAVHG</sequence>
<keyword evidence="3" id="KW-1185">Reference proteome</keyword>
<evidence type="ECO:0000259" key="1">
    <source>
        <dbReference type="Pfam" id="PF00483"/>
    </source>
</evidence>
<dbReference type="InterPro" id="IPR029044">
    <property type="entry name" value="Nucleotide-diphossugar_trans"/>
</dbReference>
<dbReference type="Pfam" id="PF00483">
    <property type="entry name" value="NTP_transferase"/>
    <property type="match status" value="1"/>
</dbReference>
<dbReference type="Proteomes" id="UP001595476">
    <property type="component" value="Unassembled WGS sequence"/>
</dbReference>
<name>A0ABV7HDL1_9GAMM</name>
<dbReference type="CDD" id="cd06422">
    <property type="entry name" value="NTP_transferase_like_1"/>
    <property type="match status" value="1"/>
</dbReference>
<dbReference type="SUPFAM" id="SSF53448">
    <property type="entry name" value="Nucleotide-diphospho-sugar transferases"/>
    <property type="match status" value="1"/>
</dbReference>
<dbReference type="Gene3D" id="3.90.550.10">
    <property type="entry name" value="Spore Coat Polysaccharide Biosynthesis Protein SpsA, Chain A"/>
    <property type="match status" value="1"/>
</dbReference>
<dbReference type="PANTHER" id="PTHR22572">
    <property type="entry name" value="SUGAR-1-PHOSPHATE GUANYL TRANSFERASE"/>
    <property type="match status" value="1"/>
</dbReference>
<organism evidence="2 3">
    <name type="scientific">Litoribrevibacter euphylliae</name>
    <dbReference type="NCBI Taxonomy" id="1834034"/>
    <lineage>
        <taxon>Bacteria</taxon>
        <taxon>Pseudomonadati</taxon>
        <taxon>Pseudomonadota</taxon>
        <taxon>Gammaproteobacteria</taxon>
        <taxon>Oceanospirillales</taxon>
        <taxon>Oceanospirillaceae</taxon>
        <taxon>Litoribrevibacter</taxon>
    </lineage>
</organism>
<dbReference type="EMBL" id="JBHRSZ010000002">
    <property type="protein sequence ID" value="MFC3150796.1"/>
    <property type="molecule type" value="Genomic_DNA"/>
</dbReference>
<dbReference type="RefSeq" id="WP_386718258.1">
    <property type="nucleotide sequence ID" value="NZ_JBHRSZ010000002.1"/>
</dbReference>
<accession>A0ABV7HDL1</accession>
<evidence type="ECO:0000313" key="3">
    <source>
        <dbReference type="Proteomes" id="UP001595476"/>
    </source>
</evidence>
<evidence type="ECO:0000313" key="2">
    <source>
        <dbReference type="EMBL" id="MFC3150796.1"/>
    </source>
</evidence>
<dbReference type="InterPro" id="IPR005835">
    <property type="entry name" value="NTP_transferase_dom"/>
</dbReference>
<protein>
    <submittedName>
        <fullName evidence="2">Nucleotidyltransferase family protein</fullName>
    </submittedName>
</protein>
<reference evidence="3" key="1">
    <citation type="journal article" date="2019" name="Int. J. Syst. Evol. Microbiol.">
        <title>The Global Catalogue of Microorganisms (GCM) 10K type strain sequencing project: providing services to taxonomists for standard genome sequencing and annotation.</title>
        <authorList>
            <consortium name="The Broad Institute Genomics Platform"/>
            <consortium name="The Broad Institute Genome Sequencing Center for Infectious Disease"/>
            <person name="Wu L."/>
            <person name="Ma J."/>
        </authorList>
    </citation>
    <scope>NUCLEOTIDE SEQUENCE [LARGE SCALE GENOMIC DNA]</scope>
    <source>
        <strain evidence="3">KCTC 52438</strain>
    </source>
</reference>
<feature type="domain" description="Nucleotidyl transferase" evidence="1">
    <location>
        <begin position="14"/>
        <end position="139"/>
    </location>
</feature>
<dbReference type="InterPro" id="IPR050486">
    <property type="entry name" value="Mannose-1P_guanyltransferase"/>
</dbReference>
<proteinExistence type="predicted"/>